<dbReference type="Proteomes" id="UP000193986">
    <property type="component" value="Unassembled WGS sequence"/>
</dbReference>
<feature type="compositionally biased region" description="Low complexity" evidence="1">
    <location>
        <begin position="90"/>
        <end position="99"/>
    </location>
</feature>
<dbReference type="AlphaFoldDB" id="A0A1Y2BLD5"/>
<proteinExistence type="predicted"/>
<dbReference type="PANTHER" id="PTHR31285">
    <property type="entry name" value="NICOTINAMIDE MONONUCLEOTIDE ADENYLYLTRANSFERASE"/>
    <property type="match status" value="1"/>
</dbReference>
<dbReference type="Gene3D" id="3.40.50.620">
    <property type="entry name" value="HUPs"/>
    <property type="match status" value="1"/>
</dbReference>
<dbReference type="GO" id="GO:0016887">
    <property type="term" value="F:ATP hydrolysis activity"/>
    <property type="evidence" value="ECO:0007669"/>
    <property type="project" value="TreeGrafter"/>
</dbReference>
<comment type="caution">
    <text evidence="2">The sequence shown here is derived from an EMBL/GenBank/DDBJ whole genome shotgun (WGS) entry which is preliminary data.</text>
</comment>
<dbReference type="InterPro" id="IPR014729">
    <property type="entry name" value="Rossmann-like_a/b/a_fold"/>
</dbReference>
<dbReference type="PANTHER" id="PTHR31285:SF0">
    <property type="entry name" value="NICOTINAMIDE MONONUCLEOTIDE ADENYLYLTRANSFERASE"/>
    <property type="match status" value="1"/>
</dbReference>
<dbReference type="GO" id="GO:0000309">
    <property type="term" value="F:nicotinamide-nucleotide adenylyltransferase activity"/>
    <property type="evidence" value="ECO:0007669"/>
    <property type="project" value="TreeGrafter"/>
</dbReference>
<name>A0A1Y2BLD5_9TREE</name>
<evidence type="ECO:0000313" key="2">
    <source>
        <dbReference type="EMBL" id="ORY34925.1"/>
    </source>
</evidence>
<dbReference type="GO" id="GO:0005634">
    <property type="term" value="C:nucleus"/>
    <property type="evidence" value="ECO:0007669"/>
    <property type="project" value="TreeGrafter"/>
</dbReference>
<evidence type="ECO:0000256" key="1">
    <source>
        <dbReference type="SAM" id="MobiDB-lite"/>
    </source>
</evidence>
<dbReference type="STRING" id="71784.A0A1Y2BLD5"/>
<dbReference type="OrthoDB" id="5591297at2759"/>
<protein>
    <recommendedName>
        <fullName evidence="4">Cytidyltransferase-like domain-containing protein</fullName>
    </recommendedName>
</protein>
<dbReference type="InParanoid" id="A0A1Y2BLD5"/>
<accession>A0A1Y2BLD5</accession>
<evidence type="ECO:0000313" key="3">
    <source>
        <dbReference type="Proteomes" id="UP000193986"/>
    </source>
</evidence>
<keyword evidence="3" id="KW-1185">Reference proteome</keyword>
<dbReference type="GO" id="GO:0005737">
    <property type="term" value="C:cytoplasm"/>
    <property type="evidence" value="ECO:0007669"/>
    <property type="project" value="TreeGrafter"/>
</dbReference>
<feature type="region of interest" description="Disordered" evidence="1">
    <location>
        <begin position="79"/>
        <end position="99"/>
    </location>
</feature>
<sequence>MFNDIPCQFKVDVIHIIDSLRAMPTLSIPTSLPPGALYLTYKSCSTWPLPSHTGTSSDSPVHISILDSSFNPPTLAHLAIASSDPPPSSPSSSSSSSSSLPYTARLLLFSIRNVDKKPQPSDPSLEQRLSMVHLLAQRIPDLPIAVGILDEPTFAGKSHVVHNFLKTISTSTSSTSTETTTTTTTIGDRNILHFR</sequence>
<organism evidence="2 3">
    <name type="scientific">Naematelia encephala</name>
    <dbReference type="NCBI Taxonomy" id="71784"/>
    <lineage>
        <taxon>Eukaryota</taxon>
        <taxon>Fungi</taxon>
        <taxon>Dikarya</taxon>
        <taxon>Basidiomycota</taxon>
        <taxon>Agaricomycotina</taxon>
        <taxon>Tremellomycetes</taxon>
        <taxon>Tremellales</taxon>
        <taxon>Naemateliaceae</taxon>
        <taxon>Naematelia</taxon>
    </lineage>
</organism>
<evidence type="ECO:0008006" key="4">
    <source>
        <dbReference type="Google" id="ProtNLM"/>
    </source>
</evidence>
<gene>
    <name evidence="2" type="ORF">BCR39DRAFT_137700</name>
</gene>
<dbReference type="EMBL" id="MCFC01000002">
    <property type="protein sequence ID" value="ORY34925.1"/>
    <property type="molecule type" value="Genomic_DNA"/>
</dbReference>
<reference evidence="2 3" key="1">
    <citation type="submission" date="2016-07" db="EMBL/GenBank/DDBJ databases">
        <title>Pervasive Adenine N6-methylation of Active Genes in Fungi.</title>
        <authorList>
            <consortium name="DOE Joint Genome Institute"/>
            <person name="Mondo S.J."/>
            <person name="Dannebaum R.O."/>
            <person name="Kuo R.C."/>
            <person name="Labutti K."/>
            <person name="Haridas S."/>
            <person name="Kuo A."/>
            <person name="Salamov A."/>
            <person name="Ahrendt S.R."/>
            <person name="Lipzen A."/>
            <person name="Sullivan W."/>
            <person name="Andreopoulos W.B."/>
            <person name="Clum A."/>
            <person name="Lindquist E."/>
            <person name="Daum C."/>
            <person name="Ramamoorthy G.K."/>
            <person name="Gryganskyi A."/>
            <person name="Culley D."/>
            <person name="Magnuson J.K."/>
            <person name="James T.Y."/>
            <person name="O'Malley M.A."/>
            <person name="Stajich J.E."/>
            <person name="Spatafora J.W."/>
            <person name="Visel A."/>
            <person name="Grigoriev I.V."/>
        </authorList>
    </citation>
    <scope>NUCLEOTIDE SEQUENCE [LARGE SCALE GENOMIC DNA]</scope>
    <source>
        <strain evidence="2 3">68-887.2</strain>
    </source>
</reference>